<sequence length="390" mass="40915">MTTIHGFADEGFGPVADAFAANVAGGAELGAACAVRHRDRLVVDLHAGLADARTGRAWTDGTLVVGYSVTKGLVALCAQIARARGLLDLDAPVGEIRPEFAVKGKENVRIRDLFSHRSGLMALDADLSFADVAAWTPVVRAIERQEPLWEPGTAFAYHPLTFGWLTGEVLRRATGRTPGALVAEWLAGPFGADAWIGLPEEQEHRVARIEPPEADPRDTAWMEAALARPAVVRSMTLGGAFPPLLIEDGHPGDLNARAARAVEIPAAGGVLSAKALATIYAAAVTEVGGHRLLDDAGVADALAVRSSGESWPGALAHPDMRFSTGFMLDGIAHRPLLSDASFGHDGATGSLGFADADAEVGFGYLNNRFGGIADERANRLTAALRRSLGS</sequence>
<comment type="caution">
    <text evidence="2">The sequence shown here is derived from an EMBL/GenBank/DDBJ whole genome shotgun (WGS) entry which is preliminary data.</text>
</comment>
<evidence type="ECO:0000313" key="2">
    <source>
        <dbReference type="EMBL" id="GAA2118424.1"/>
    </source>
</evidence>
<accession>A0ABN2XVK2</accession>
<evidence type="ECO:0000259" key="1">
    <source>
        <dbReference type="Pfam" id="PF00144"/>
    </source>
</evidence>
<proteinExistence type="predicted"/>
<protein>
    <submittedName>
        <fullName evidence="2">Serine hydrolase domain-containing protein</fullName>
    </submittedName>
</protein>
<dbReference type="RefSeq" id="WP_344260160.1">
    <property type="nucleotide sequence ID" value="NZ_BAAAMR010000001.1"/>
</dbReference>
<dbReference type="Proteomes" id="UP001501020">
    <property type="component" value="Unassembled WGS sequence"/>
</dbReference>
<reference evidence="2 3" key="1">
    <citation type="journal article" date="2019" name="Int. J. Syst. Evol. Microbiol.">
        <title>The Global Catalogue of Microorganisms (GCM) 10K type strain sequencing project: providing services to taxonomists for standard genome sequencing and annotation.</title>
        <authorList>
            <consortium name="The Broad Institute Genomics Platform"/>
            <consortium name="The Broad Institute Genome Sequencing Center for Infectious Disease"/>
            <person name="Wu L."/>
            <person name="Ma J."/>
        </authorList>
    </citation>
    <scope>NUCLEOTIDE SEQUENCE [LARGE SCALE GENOMIC DNA]</scope>
    <source>
        <strain evidence="2 3">JCM 13850</strain>
    </source>
</reference>
<organism evidence="2 3">
    <name type="scientific">Actinomadura napierensis</name>
    <dbReference type="NCBI Taxonomy" id="267854"/>
    <lineage>
        <taxon>Bacteria</taxon>
        <taxon>Bacillati</taxon>
        <taxon>Actinomycetota</taxon>
        <taxon>Actinomycetes</taxon>
        <taxon>Streptosporangiales</taxon>
        <taxon>Thermomonosporaceae</taxon>
        <taxon>Actinomadura</taxon>
    </lineage>
</organism>
<dbReference type="PANTHER" id="PTHR43319">
    <property type="entry name" value="BETA-LACTAMASE-RELATED"/>
    <property type="match status" value="1"/>
</dbReference>
<keyword evidence="3" id="KW-1185">Reference proteome</keyword>
<name>A0ABN2XVK2_9ACTN</name>
<dbReference type="InterPro" id="IPR012338">
    <property type="entry name" value="Beta-lactam/transpept-like"/>
</dbReference>
<evidence type="ECO:0000313" key="3">
    <source>
        <dbReference type="Proteomes" id="UP001501020"/>
    </source>
</evidence>
<gene>
    <name evidence="2" type="ORF">GCM10009727_01450</name>
</gene>
<dbReference type="EMBL" id="BAAAMR010000001">
    <property type="protein sequence ID" value="GAA2118424.1"/>
    <property type="molecule type" value="Genomic_DNA"/>
</dbReference>
<dbReference type="InterPro" id="IPR001466">
    <property type="entry name" value="Beta-lactam-related"/>
</dbReference>
<dbReference type="InterPro" id="IPR052907">
    <property type="entry name" value="Beta-lactamase/esterase"/>
</dbReference>
<dbReference type="SUPFAM" id="SSF56601">
    <property type="entry name" value="beta-lactamase/transpeptidase-like"/>
    <property type="match status" value="1"/>
</dbReference>
<keyword evidence="2" id="KW-0378">Hydrolase</keyword>
<dbReference type="PANTHER" id="PTHR43319:SF3">
    <property type="entry name" value="BETA-LACTAMASE-RELATED DOMAIN-CONTAINING PROTEIN"/>
    <property type="match status" value="1"/>
</dbReference>
<feature type="domain" description="Beta-lactamase-related" evidence="1">
    <location>
        <begin position="17"/>
        <end position="383"/>
    </location>
</feature>
<dbReference type="Pfam" id="PF00144">
    <property type="entry name" value="Beta-lactamase"/>
    <property type="match status" value="1"/>
</dbReference>
<dbReference type="GO" id="GO:0016787">
    <property type="term" value="F:hydrolase activity"/>
    <property type="evidence" value="ECO:0007669"/>
    <property type="project" value="UniProtKB-KW"/>
</dbReference>
<dbReference type="Gene3D" id="3.40.710.10">
    <property type="entry name" value="DD-peptidase/beta-lactamase superfamily"/>
    <property type="match status" value="1"/>
</dbReference>